<feature type="domain" description="N-acetyltransferase" evidence="1">
    <location>
        <begin position="1"/>
        <end position="148"/>
    </location>
</feature>
<dbReference type="AlphaFoldDB" id="A0A5C4JPM5"/>
<evidence type="ECO:0000313" key="3">
    <source>
        <dbReference type="Proteomes" id="UP000307874"/>
    </source>
</evidence>
<evidence type="ECO:0000313" key="2">
    <source>
        <dbReference type="EMBL" id="TNB47227.1"/>
    </source>
</evidence>
<comment type="caution">
    <text evidence="2">The sequence shown here is derived from an EMBL/GenBank/DDBJ whole genome shotgun (WGS) entry which is preliminary data.</text>
</comment>
<dbReference type="InterPro" id="IPR050276">
    <property type="entry name" value="MshD_Acetyltransferase"/>
</dbReference>
<dbReference type="OrthoDB" id="9797178at2"/>
<dbReference type="GO" id="GO:0016747">
    <property type="term" value="F:acyltransferase activity, transferring groups other than amino-acyl groups"/>
    <property type="evidence" value="ECO:0007669"/>
    <property type="project" value="InterPro"/>
</dbReference>
<dbReference type="PANTHER" id="PTHR43617">
    <property type="entry name" value="L-AMINO ACID N-ACETYLTRANSFERASE"/>
    <property type="match status" value="1"/>
</dbReference>
<protein>
    <submittedName>
        <fullName evidence="2">N-acetyltransferase</fullName>
    </submittedName>
</protein>
<dbReference type="InterPro" id="IPR016181">
    <property type="entry name" value="Acyl_CoA_acyltransferase"/>
</dbReference>
<accession>A0A5C4JPM5</accession>
<dbReference type="CDD" id="cd04301">
    <property type="entry name" value="NAT_SF"/>
    <property type="match status" value="1"/>
</dbReference>
<reference evidence="2 3" key="1">
    <citation type="submission" date="2019-05" db="EMBL/GenBank/DDBJ databases">
        <authorList>
            <person name="Lee S.D."/>
        </authorList>
    </citation>
    <scope>NUCLEOTIDE SEQUENCE [LARGE SCALE GENOMIC DNA]</scope>
    <source>
        <strain evidence="2 3">GH2-6</strain>
    </source>
</reference>
<dbReference type="PROSITE" id="PS51186">
    <property type="entry name" value="GNAT"/>
    <property type="match status" value="1"/>
</dbReference>
<dbReference type="Pfam" id="PF00583">
    <property type="entry name" value="Acetyltransf_1"/>
    <property type="match status" value="1"/>
</dbReference>
<gene>
    <name evidence="2" type="ORF">FF124_13720</name>
</gene>
<dbReference type="EMBL" id="VCLB01000007">
    <property type="protein sequence ID" value="TNB47227.1"/>
    <property type="molecule type" value="Genomic_DNA"/>
</dbReference>
<keyword evidence="3" id="KW-1185">Reference proteome</keyword>
<dbReference type="Gene3D" id="3.40.630.30">
    <property type="match status" value="1"/>
</dbReference>
<dbReference type="PANTHER" id="PTHR43617:SF2">
    <property type="entry name" value="UPF0039 PROTEIN SLL0451"/>
    <property type="match status" value="1"/>
</dbReference>
<reference evidence="2 3" key="2">
    <citation type="submission" date="2019-06" db="EMBL/GenBank/DDBJ databases">
        <title>Martelella lutilitoris sp. nov., isolated from a tidal mudflat.</title>
        <authorList>
            <person name="Kim Y.-J."/>
        </authorList>
    </citation>
    <scope>NUCLEOTIDE SEQUENCE [LARGE SCALE GENOMIC DNA]</scope>
    <source>
        <strain evidence="2 3">GH2-6</strain>
    </source>
</reference>
<keyword evidence="2" id="KW-0808">Transferase</keyword>
<dbReference type="SUPFAM" id="SSF55729">
    <property type="entry name" value="Acyl-CoA N-acyltransferases (Nat)"/>
    <property type="match status" value="1"/>
</dbReference>
<proteinExistence type="predicted"/>
<organism evidence="2 3">
    <name type="scientific">Martelella lutilitoris</name>
    <dbReference type="NCBI Taxonomy" id="2583532"/>
    <lineage>
        <taxon>Bacteria</taxon>
        <taxon>Pseudomonadati</taxon>
        <taxon>Pseudomonadota</taxon>
        <taxon>Alphaproteobacteria</taxon>
        <taxon>Hyphomicrobiales</taxon>
        <taxon>Aurantimonadaceae</taxon>
        <taxon>Martelella</taxon>
    </lineage>
</organism>
<evidence type="ECO:0000259" key="1">
    <source>
        <dbReference type="PROSITE" id="PS51186"/>
    </source>
</evidence>
<sequence length="166" mass="17762">MKIRRESHDDVRAVDALVRRAFYGHPHSDGSEPDIIRRLRSVGALSLALVAEEDGRIIGHIAFSPVGFSGGARDWYGVGPVAVDPDCQNKGIGSALMLGGLELLKDDGARGAILVGDPGFYGRFGFQAEPGVSHKGVPAENLLVLPFDNELPKGEVAFHRAFFGEV</sequence>
<dbReference type="InterPro" id="IPR000182">
    <property type="entry name" value="GNAT_dom"/>
</dbReference>
<dbReference type="RefSeq" id="WP_138749058.1">
    <property type="nucleotide sequence ID" value="NZ_VCLB01000007.1"/>
</dbReference>
<dbReference type="Proteomes" id="UP000307874">
    <property type="component" value="Unassembled WGS sequence"/>
</dbReference>
<name>A0A5C4JPM5_9HYPH</name>